<evidence type="ECO:0000313" key="1">
    <source>
        <dbReference type="EMBL" id="CAI9274521.1"/>
    </source>
</evidence>
<name>A0AA35YIA3_LACSI</name>
<accession>A0AA35YIA3</accession>
<protein>
    <submittedName>
        <fullName evidence="1">Uncharacterized protein</fullName>
    </submittedName>
</protein>
<dbReference type="EMBL" id="OX465079">
    <property type="protein sequence ID" value="CAI9274521.1"/>
    <property type="molecule type" value="Genomic_DNA"/>
</dbReference>
<sequence length="118" mass="13051">MAAQSGDIPSEADFKLLGDAYGLSSIDGVEFPSPKSMILSPPLGKVGIYLKTLENGLRLLLTKLQDEILQKNGCIIQMLTLNVINKVVAFEMICRATGLLHDYFVFKYFFRFSATGDK</sequence>
<organism evidence="1 2">
    <name type="scientific">Lactuca saligna</name>
    <name type="common">Willowleaf lettuce</name>
    <dbReference type="NCBI Taxonomy" id="75948"/>
    <lineage>
        <taxon>Eukaryota</taxon>
        <taxon>Viridiplantae</taxon>
        <taxon>Streptophyta</taxon>
        <taxon>Embryophyta</taxon>
        <taxon>Tracheophyta</taxon>
        <taxon>Spermatophyta</taxon>
        <taxon>Magnoliopsida</taxon>
        <taxon>eudicotyledons</taxon>
        <taxon>Gunneridae</taxon>
        <taxon>Pentapetalae</taxon>
        <taxon>asterids</taxon>
        <taxon>campanulids</taxon>
        <taxon>Asterales</taxon>
        <taxon>Asteraceae</taxon>
        <taxon>Cichorioideae</taxon>
        <taxon>Cichorieae</taxon>
        <taxon>Lactucinae</taxon>
        <taxon>Lactuca</taxon>
    </lineage>
</organism>
<keyword evidence="2" id="KW-1185">Reference proteome</keyword>
<reference evidence="1" key="1">
    <citation type="submission" date="2023-04" db="EMBL/GenBank/DDBJ databases">
        <authorList>
            <person name="Vijverberg K."/>
            <person name="Xiong W."/>
            <person name="Schranz E."/>
        </authorList>
    </citation>
    <scope>NUCLEOTIDE SEQUENCE</scope>
</reference>
<dbReference type="AlphaFoldDB" id="A0AA35YIA3"/>
<gene>
    <name evidence="1" type="ORF">LSALG_LOCUS14599</name>
</gene>
<evidence type="ECO:0000313" key="2">
    <source>
        <dbReference type="Proteomes" id="UP001177003"/>
    </source>
</evidence>
<dbReference type="Proteomes" id="UP001177003">
    <property type="component" value="Chromosome 3"/>
</dbReference>
<proteinExistence type="predicted"/>